<evidence type="ECO:0000313" key="2">
    <source>
        <dbReference type="Proteomes" id="UP000005566"/>
    </source>
</evidence>
<dbReference type="AlphaFoldDB" id="H7FMN1"/>
<dbReference type="EMBL" id="AHKF01000008">
    <property type="protein sequence ID" value="EIA10243.1"/>
    <property type="molecule type" value="Genomic_DNA"/>
</dbReference>
<name>H7FMN1_FLAFP</name>
<organism evidence="1 2">
    <name type="scientific">Flavobacterium frigoris (strain PS1)</name>
    <dbReference type="NCBI Taxonomy" id="1086011"/>
    <lineage>
        <taxon>Bacteria</taxon>
        <taxon>Pseudomonadati</taxon>
        <taxon>Bacteroidota</taxon>
        <taxon>Flavobacteriia</taxon>
        <taxon>Flavobacteriales</taxon>
        <taxon>Flavobacteriaceae</taxon>
        <taxon>Flavobacterium</taxon>
    </lineage>
</organism>
<keyword evidence="2" id="KW-1185">Reference proteome</keyword>
<gene>
    <name evidence="1" type="ORF">HJ01_00338</name>
</gene>
<dbReference type="STRING" id="1086011.HJ01_00338"/>
<sequence>MDTPTHGALTEALELVRVVEKGIGLKIACLEKVAFKMKYIDKGQLIEIAS</sequence>
<dbReference type="PATRIC" id="fig|1086011.3.peg.330"/>
<accession>H7FMN1</accession>
<reference evidence="1 2" key="1">
    <citation type="journal article" date="2014" name="Acta Crystallogr. D">
        <title>Structure-based characterization and antifreeze properties of a hyperactive ice-binding protein from the Antarctic bacterium Flavobacterium frigoris PS1.</title>
        <authorList>
            <person name="Do H."/>
            <person name="Kim S.J."/>
            <person name="Kim H.J."/>
            <person name="Lee J.H."/>
        </authorList>
    </citation>
    <scope>NUCLEOTIDE SEQUENCE [LARGE SCALE GENOMIC DNA]</scope>
    <source>
        <strain evidence="1 2">PS1</strain>
    </source>
</reference>
<protein>
    <submittedName>
        <fullName evidence="1">Uncharacterized protein</fullName>
    </submittedName>
</protein>
<dbReference type="Proteomes" id="UP000005566">
    <property type="component" value="Unassembled WGS sequence"/>
</dbReference>
<proteinExistence type="predicted"/>
<evidence type="ECO:0000313" key="1">
    <source>
        <dbReference type="EMBL" id="EIA10243.1"/>
    </source>
</evidence>
<comment type="caution">
    <text evidence="1">The sequence shown here is derived from an EMBL/GenBank/DDBJ whole genome shotgun (WGS) entry which is preliminary data.</text>
</comment>